<organism evidence="1 2">
    <name type="scientific">Sulfurospirillum multivorans (strain DM 12446 / JCM 15788 / NBRC 109480)</name>
    <dbReference type="NCBI Taxonomy" id="1150621"/>
    <lineage>
        <taxon>Bacteria</taxon>
        <taxon>Pseudomonadati</taxon>
        <taxon>Campylobacterota</taxon>
        <taxon>Epsilonproteobacteria</taxon>
        <taxon>Campylobacterales</taxon>
        <taxon>Sulfurospirillaceae</taxon>
        <taxon>Sulfurospirillum</taxon>
    </lineage>
</organism>
<dbReference type="KEGG" id="smul:SMUL_3138"/>
<evidence type="ECO:0000313" key="1">
    <source>
        <dbReference type="EMBL" id="AHJ14364.1"/>
    </source>
</evidence>
<dbReference type="Proteomes" id="UP000019322">
    <property type="component" value="Chromosome"/>
</dbReference>
<proteinExistence type="predicted"/>
<sequence>MKYITAVSALNIPFGLIQCDWHQTEMLKNNFYQIHPSNFMGAVDIFGNYGIYDNTDFFTKKGFEVSGVLVASPIRALLDILFNSIVERGVYPKHFMMRDYLFDEIDRVELSEKLNTFGEALSSGKLDMLLRWRAENEI</sequence>
<dbReference type="AlphaFoldDB" id="A0AA86API8"/>
<evidence type="ECO:0000313" key="2">
    <source>
        <dbReference type="Proteomes" id="UP000019322"/>
    </source>
</evidence>
<protein>
    <submittedName>
        <fullName evidence="1">Uncharacterized protein</fullName>
    </submittedName>
</protein>
<reference evidence="1 2" key="1">
    <citation type="journal article" date="2014" name="Environ. Microbiol.">
        <title>Insights into organohalide respiration and the versatile catabolism of Sulfurospirillum multivorans gained from comparative genomics and physiological studies.</title>
        <authorList>
            <person name="Goris T."/>
            <person name="Schubert T."/>
            <person name="Gadkari J."/>
            <person name="Wubet T."/>
            <person name="Tarkka M."/>
            <person name="Buscot F."/>
            <person name="Adrian L."/>
            <person name="Diekert G."/>
        </authorList>
    </citation>
    <scope>NUCLEOTIDE SEQUENCE [LARGE SCALE GENOMIC DNA]</scope>
    <source>
        <strain evidence="2">DM 12446 / JCM 15788 / NBRC 109480</strain>
    </source>
</reference>
<dbReference type="EMBL" id="CP007201">
    <property type="protein sequence ID" value="AHJ14364.1"/>
    <property type="molecule type" value="Genomic_DNA"/>
</dbReference>
<dbReference type="RefSeq" id="WP_025346191.1">
    <property type="nucleotide sequence ID" value="NZ_CP007201.1"/>
</dbReference>
<accession>A0AA86API8</accession>
<name>A0AA86API8_SULMK</name>
<gene>
    <name evidence="1" type="ORF">SMUL_3138</name>
</gene>